<protein>
    <recommendedName>
        <fullName evidence="5 6">Large ribosomal subunit protein uL10</fullName>
    </recommendedName>
</protein>
<keyword evidence="3 6" id="KW-0689">Ribosomal protein</keyword>
<dbReference type="EMBL" id="JADIMA010000036">
    <property type="protein sequence ID" value="MBO8472725.1"/>
    <property type="molecule type" value="Genomic_DNA"/>
</dbReference>
<proteinExistence type="inferred from homology"/>
<dbReference type="InterPro" id="IPR043141">
    <property type="entry name" value="Ribosomal_uL10-like_sf"/>
</dbReference>
<reference evidence="7" key="1">
    <citation type="submission" date="2020-10" db="EMBL/GenBank/DDBJ databases">
        <authorList>
            <person name="Gilroy R."/>
        </authorList>
    </citation>
    <scope>NUCLEOTIDE SEQUENCE</scope>
    <source>
        <strain evidence="7">B1-8020</strain>
    </source>
</reference>
<dbReference type="GO" id="GO:1990904">
    <property type="term" value="C:ribonucleoprotein complex"/>
    <property type="evidence" value="ECO:0007669"/>
    <property type="project" value="UniProtKB-KW"/>
</dbReference>
<name>A0A9D9IID9_9BACT</name>
<dbReference type="Gene3D" id="3.30.70.1730">
    <property type="match status" value="1"/>
</dbReference>
<dbReference type="GO" id="GO:0005840">
    <property type="term" value="C:ribosome"/>
    <property type="evidence" value="ECO:0007669"/>
    <property type="project" value="UniProtKB-KW"/>
</dbReference>
<evidence type="ECO:0000256" key="5">
    <source>
        <dbReference type="ARBA" id="ARBA00035202"/>
    </source>
</evidence>
<accession>A0A9D9IID9</accession>
<sequence>MKKEVKSQIIDILAAQLQETPNFYVTDVTGLNAEQTTRLRRACFEKQIKMLVVKNNLFHKALQRQENEEIKNIYPLLKGNTAILFCMTPNAPAKLIKEVSAEIGKPELKGAYVQDCAYIGAANLQVLADIKSREELIGDIVALLQSPARNVISALQSAGGKLAGIVKTLSERE</sequence>
<gene>
    <name evidence="6" type="primary">rplJ</name>
    <name evidence="7" type="ORF">IAB81_03770</name>
</gene>
<dbReference type="InterPro" id="IPR001790">
    <property type="entry name" value="Ribosomal_uL10"/>
</dbReference>
<evidence type="ECO:0000256" key="6">
    <source>
        <dbReference type="HAMAP-Rule" id="MF_00362"/>
    </source>
</evidence>
<dbReference type="PANTHER" id="PTHR11560">
    <property type="entry name" value="39S RIBOSOMAL PROTEIN L10, MITOCHONDRIAL"/>
    <property type="match status" value="1"/>
</dbReference>
<dbReference type="InterPro" id="IPR047865">
    <property type="entry name" value="Ribosomal_uL10_bac_type"/>
</dbReference>
<evidence type="ECO:0000256" key="2">
    <source>
        <dbReference type="ARBA" id="ARBA00008889"/>
    </source>
</evidence>
<organism evidence="7 8">
    <name type="scientific">Candidatus Merdivivens pullicola</name>
    <dbReference type="NCBI Taxonomy" id="2840872"/>
    <lineage>
        <taxon>Bacteria</taxon>
        <taxon>Pseudomonadati</taxon>
        <taxon>Bacteroidota</taxon>
        <taxon>Bacteroidia</taxon>
        <taxon>Bacteroidales</taxon>
        <taxon>Muribaculaceae</taxon>
        <taxon>Muribaculaceae incertae sedis</taxon>
        <taxon>Candidatus Merdivivens</taxon>
    </lineage>
</organism>
<dbReference type="Proteomes" id="UP000823604">
    <property type="component" value="Unassembled WGS sequence"/>
</dbReference>
<evidence type="ECO:0000313" key="8">
    <source>
        <dbReference type="Proteomes" id="UP000823604"/>
    </source>
</evidence>
<comment type="caution">
    <text evidence="7">The sequence shown here is derived from an EMBL/GenBank/DDBJ whole genome shotgun (WGS) entry which is preliminary data.</text>
</comment>
<dbReference type="InterPro" id="IPR022973">
    <property type="entry name" value="Ribosomal_uL10_bac"/>
</dbReference>
<dbReference type="Gene3D" id="6.10.250.290">
    <property type="match status" value="1"/>
</dbReference>
<evidence type="ECO:0000313" key="7">
    <source>
        <dbReference type="EMBL" id="MBO8472725.1"/>
    </source>
</evidence>
<evidence type="ECO:0000256" key="3">
    <source>
        <dbReference type="ARBA" id="ARBA00022980"/>
    </source>
</evidence>
<reference evidence="7" key="2">
    <citation type="journal article" date="2021" name="PeerJ">
        <title>Extensive microbial diversity within the chicken gut microbiome revealed by metagenomics and culture.</title>
        <authorList>
            <person name="Gilroy R."/>
            <person name="Ravi A."/>
            <person name="Getino M."/>
            <person name="Pursley I."/>
            <person name="Horton D.L."/>
            <person name="Alikhan N.F."/>
            <person name="Baker D."/>
            <person name="Gharbi K."/>
            <person name="Hall N."/>
            <person name="Watson M."/>
            <person name="Adriaenssens E.M."/>
            <person name="Foster-Nyarko E."/>
            <person name="Jarju S."/>
            <person name="Secka A."/>
            <person name="Antonio M."/>
            <person name="Oren A."/>
            <person name="Chaudhuri R.R."/>
            <person name="La Ragione R."/>
            <person name="Hildebrand F."/>
            <person name="Pallen M.J."/>
        </authorList>
    </citation>
    <scope>NUCLEOTIDE SEQUENCE</scope>
    <source>
        <strain evidence="7">B1-8020</strain>
    </source>
</reference>
<comment type="subunit">
    <text evidence="6">Part of the ribosomal stalk of the 50S ribosomal subunit. The N-terminus interacts with L11 and the large rRNA to form the base of the stalk. The C-terminus forms an elongated spine to which L12 dimers bind in a sequential fashion forming a multimeric L10(L12)X complex.</text>
</comment>
<evidence type="ECO:0000256" key="1">
    <source>
        <dbReference type="ARBA" id="ARBA00002633"/>
    </source>
</evidence>
<keyword evidence="6" id="KW-0699">rRNA-binding</keyword>
<dbReference type="CDD" id="cd05797">
    <property type="entry name" value="Ribosomal_L10"/>
    <property type="match status" value="1"/>
</dbReference>
<comment type="function">
    <text evidence="1 6">Forms part of the ribosomal stalk, playing a central role in the interaction of the ribosome with GTP-bound translation factors.</text>
</comment>
<dbReference type="GO" id="GO:0006412">
    <property type="term" value="P:translation"/>
    <property type="evidence" value="ECO:0007669"/>
    <property type="project" value="UniProtKB-UniRule"/>
</dbReference>
<dbReference type="SUPFAM" id="SSF160369">
    <property type="entry name" value="Ribosomal protein L10-like"/>
    <property type="match status" value="1"/>
</dbReference>
<dbReference type="GO" id="GO:0070180">
    <property type="term" value="F:large ribosomal subunit rRNA binding"/>
    <property type="evidence" value="ECO:0007669"/>
    <property type="project" value="UniProtKB-UniRule"/>
</dbReference>
<dbReference type="Pfam" id="PF00466">
    <property type="entry name" value="Ribosomal_L10"/>
    <property type="match status" value="1"/>
</dbReference>
<comment type="similarity">
    <text evidence="2 6">Belongs to the universal ribosomal protein uL10 family.</text>
</comment>
<keyword evidence="4 6" id="KW-0687">Ribonucleoprotein</keyword>
<dbReference type="NCBIfam" id="NF000955">
    <property type="entry name" value="PRK00099.1-1"/>
    <property type="match status" value="1"/>
</dbReference>
<keyword evidence="6" id="KW-0694">RNA-binding</keyword>
<evidence type="ECO:0000256" key="4">
    <source>
        <dbReference type="ARBA" id="ARBA00023274"/>
    </source>
</evidence>
<dbReference type="AlphaFoldDB" id="A0A9D9IID9"/>
<dbReference type="HAMAP" id="MF_00362">
    <property type="entry name" value="Ribosomal_uL10"/>
    <property type="match status" value="1"/>
</dbReference>